<organism evidence="1 2">
    <name type="scientific">Capsulimonas corticalis</name>
    <dbReference type="NCBI Taxonomy" id="2219043"/>
    <lineage>
        <taxon>Bacteria</taxon>
        <taxon>Bacillati</taxon>
        <taxon>Armatimonadota</taxon>
        <taxon>Armatimonadia</taxon>
        <taxon>Capsulimonadales</taxon>
        <taxon>Capsulimonadaceae</taxon>
        <taxon>Capsulimonas</taxon>
    </lineage>
</organism>
<name>A0A402CNJ5_9BACT</name>
<reference evidence="1 2" key="1">
    <citation type="journal article" date="2019" name="Int. J. Syst. Evol. Microbiol.">
        <title>Capsulimonas corticalis gen. nov., sp. nov., an aerobic capsulated bacterium, of a novel bacterial order, Capsulimonadales ord. nov., of the class Armatimonadia of the phylum Armatimonadetes.</title>
        <authorList>
            <person name="Li J."/>
            <person name="Kudo C."/>
            <person name="Tonouchi A."/>
        </authorList>
    </citation>
    <scope>NUCLEOTIDE SEQUENCE [LARGE SCALE GENOMIC DNA]</scope>
    <source>
        <strain evidence="1 2">AX-7</strain>
    </source>
</reference>
<dbReference type="InterPro" id="IPR008024">
    <property type="entry name" value="YiaAB"/>
</dbReference>
<dbReference type="Proteomes" id="UP000287394">
    <property type="component" value="Chromosome"/>
</dbReference>
<dbReference type="OrthoDB" id="163792at2"/>
<dbReference type="Pfam" id="PF05360">
    <property type="entry name" value="YiaAB"/>
    <property type="match status" value="1"/>
</dbReference>
<accession>A0A402CNJ5</accession>
<dbReference type="GO" id="GO:0006974">
    <property type="term" value="P:DNA damage response"/>
    <property type="evidence" value="ECO:0007669"/>
    <property type="project" value="TreeGrafter"/>
</dbReference>
<dbReference type="InterPro" id="IPR038972">
    <property type="entry name" value="YiaA-like"/>
</dbReference>
<dbReference type="PANTHER" id="PTHR37290">
    <property type="entry name" value="INNER MEMBRANE PROTEIN YIAA-RELATED"/>
    <property type="match status" value="1"/>
</dbReference>
<evidence type="ECO:0000313" key="2">
    <source>
        <dbReference type="Proteomes" id="UP000287394"/>
    </source>
</evidence>
<keyword evidence="2" id="KW-1185">Reference proteome</keyword>
<dbReference type="GO" id="GO:0005886">
    <property type="term" value="C:plasma membrane"/>
    <property type="evidence" value="ECO:0007669"/>
    <property type="project" value="TreeGrafter"/>
</dbReference>
<dbReference type="RefSeq" id="WP_119319063.1">
    <property type="nucleotide sequence ID" value="NZ_AP025739.1"/>
</dbReference>
<dbReference type="EMBL" id="AP025739">
    <property type="protein sequence ID" value="BDI33275.1"/>
    <property type="molecule type" value="Genomic_DNA"/>
</dbReference>
<dbReference type="PANTHER" id="PTHR37290:SF1">
    <property type="entry name" value="INNER MEMBRANE PROTEIN YIAA"/>
    <property type="match status" value="1"/>
</dbReference>
<gene>
    <name evidence="1" type="ORF">CCAX7_53260</name>
</gene>
<protein>
    <submittedName>
        <fullName evidence="1">Uncharacterized protein</fullName>
    </submittedName>
</protein>
<proteinExistence type="predicted"/>
<dbReference type="KEGG" id="ccot:CCAX7_53260"/>
<sequence>METPQLQQDSAAWRFFVQVAFLISLGLMSLGIWELPVNLWIRGFLGMGLFFTVSSTIVLTKTMRDEHEAQKLIKCLTNAKTEKMLHDYEIKP</sequence>
<dbReference type="AlphaFoldDB" id="A0A402CNJ5"/>
<evidence type="ECO:0000313" key="1">
    <source>
        <dbReference type="EMBL" id="BDI33275.1"/>
    </source>
</evidence>